<dbReference type="InterPro" id="IPR050272">
    <property type="entry name" value="Isochorismatase-like_hydrls"/>
</dbReference>
<evidence type="ECO:0000256" key="1">
    <source>
        <dbReference type="ARBA" id="ARBA00006336"/>
    </source>
</evidence>
<dbReference type="Pfam" id="PF00857">
    <property type="entry name" value="Isochorismatase"/>
    <property type="match status" value="1"/>
</dbReference>
<keyword evidence="2 4" id="KW-0378">Hydrolase</keyword>
<reference evidence="4 5" key="1">
    <citation type="submission" date="2019-10" db="EMBL/GenBank/DDBJ databases">
        <title>Gracilibacillus sp. nov. isolated from rice seeds.</title>
        <authorList>
            <person name="He S."/>
        </authorList>
    </citation>
    <scope>NUCLEOTIDE SEQUENCE [LARGE SCALE GENOMIC DNA]</scope>
    <source>
        <strain evidence="4 5">TD8</strain>
    </source>
</reference>
<evidence type="ECO:0000313" key="4">
    <source>
        <dbReference type="EMBL" id="KAB8126985.1"/>
    </source>
</evidence>
<feature type="domain" description="Isochorismatase-like" evidence="3">
    <location>
        <begin position="9"/>
        <end position="192"/>
    </location>
</feature>
<dbReference type="PANTHER" id="PTHR43540:SF6">
    <property type="entry name" value="ISOCHORISMATASE-LIKE DOMAIN-CONTAINING PROTEIN"/>
    <property type="match status" value="1"/>
</dbReference>
<organism evidence="4 5">
    <name type="scientific">Gracilibacillus oryzae</name>
    <dbReference type="NCBI Taxonomy" id="1672701"/>
    <lineage>
        <taxon>Bacteria</taxon>
        <taxon>Bacillati</taxon>
        <taxon>Bacillota</taxon>
        <taxon>Bacilli</taxon>
        <taxon>Bacillales</taxon>
        <taxon>Bacillaceae</taxon>
        <taxon>Gracilibacillus</taxon>
    </lineage>
</organism>
<dbReference type="AlphaFoldDB" id="A0A7C8GR88"/>
<comment type="similarity">
    <text evidence="1">Belongs to the isochorismatase family.</text>
</comment>
<gene>
    <name evidence="4" type="ORF">F9U64_18790</name>
</gene>
<comment type="caution">
    <text evidence="4">The sequence shown here is derived from an EMBL/GenBank/DDBJ whole genome shotgun (WGS) entry which is preliminary data.</text>
</comment>
<dbReference type="Gene3D" id="3.40.50.850">
    <property type="entry name" value="Isochorismatase-like"/>
    <property type="match status" value="1"/>
</dbReference>
<sequence length="207" mass="23329">MITLKPEETALIVVDVQNDFCHEDGSLAKTGANLEMVSSMMPPLKNVIEHAKEAGVSVIYIQTIHEESTDSKTWTNRFRNKEKPAVCRKGSWGSEFYEINPQADDIVVIKHRYSAFINTRLESVLKTKGIKSLLMTGISTNVCVESTARDGFMLDYQIVLLEDCCASFSRKAHEMTLINIRDFFGNVATSDEIFNIRMPQETVARTL</sequence>
<dbReference type="GO" id="GO:0016787">
    <property type="term" value="F:hydrolase activity"/>
    <property type="evidence" value="ECO:0007669"/>
    <property type="project" value="UniProtKB-KW"/>
</dbReference>
<dbReference type="SUPFAM" id="SSF52499">
    <property type="entry name" value="Isochorismatase-like hydrolases"/>
    <property type="match status" value="1"/>
</dbReference>
<evidence type="ECO:0000256" key="2">
    <source>
        <dbReference type="ARBA" id="ARBA00022801"/>
    </source>
</evidence>
<dbReference type="CDD" id="cd00431">
    <property type="entry name" value="cysteine_hydrolases"/>
    <property type="match status" value="1"/>
</dbReference>
<keyword evidence="5" id="KW-1185">Reference proteome</keyword>
<dbReference type="OrthoDB" id="257098at2"/>
<dbReference type="PANTHER" id="PTHR43540">
    <property type="entry name" value="PEROXYUREIDOACRYLATE/UREIDOACRYLATE AMIDOHYDROLASE-RELATED"/>
    <property type="match status" value="1"/>
</dbReference>
<dbReference type="InterPro" id="IPR036380">
    <property type="entry name" value="Isochorismatase-like_sf"/>
</dbReference>
<dbReference type="InterPro" id="IPR000868">
    <property type="entry name" value="Isochorismatase-like_dom"/>
</dbReference>
<name>A0A7C8GR88_9BACI</name>
<proteinExistence type="inferred from homology"/>
<dbReference type="RefSeq" id="WP_153406417.1">
    <property type="nucleotide sequence ID" value="NZ_ML762445.1"/>
</dbReference>
<dbReference type="Proteomes" id="UP000480246">
    <property type="component" value="Unassembled WGS sequence"/>
</dbReference>
<dbReference type="EMBL" id="WEID01000098">
    <property type="protein sequence ID" value="KAB8126985.1"/>
    <property type="molecule type" value="Genomic_DNA"/>
</dbReference>
<accession>A0A7C8GR88</accession>
<protein>
    <submittedName>
        <fullName evidence="4">Cysteine hydrolase</fullName>
    </submittedName>
</protein>
<evidence type="ECO:0000313" key="5">
    <source>
        <dbReference type="Proteomes" id="UP000480246"/>
    </source>
</evidence>
<evidence type="ECO:0000259" key="3">
    <source>
        <dbReference type="Pfam" id="PF00857"/>
    </source>
</evidence>